<proteinExistence type="predicted"/>
<name>A0AAX4FQ81_XANEU</name>
<protein>
    <submittedName>
        <fullName evidence="1">Uncharacterized protein</fullName>
    </submittedName>
</protein>
<gene>
    <name evidence="1" type="ORF">R5577_04165</name>
</gene>
<dbReference type="Proteomes" id="UP001304429">
    <property type="component" value="Chromosome"/>
</dbReference>
<reference evidence="1" key="1">
    <citation type="submission" date="2023-10" db="EMBL/GenBank/DDBJ databases">
        <title>Comparative Genomic Analysis of Tomato Bacterial Spot Xanthomonads Reveals A New Lineage of Xanthomonas euvesicatoria.</title>
        <authorList>
            <person name="Huang C.-J."/>
            <person name="Wu T.-L."/>
            <person name="Wu Y.-L."/>
            <person name="Wang R.-S."/>
            <person name="Lin Y.-C."/>
        </authorList>
    </citation>
    <scope>NUCLEOTIDE SEQUENCE</scope>
    <source>
        <strain evidence="1">T0319-01</strain>
    </source>
</reference>
<dbReference type="AlphaFoldDB" id="A0AAX4FQ81"/>
<evidence type="ECO:0000313" key="1">
    <source>
        <dbReference type="EMBL" id="WOP58746.1"/>
    </source>
</evidence>
<sequence length="98" mass="10560">MTHLRMARAVSRLPNGLVLRTTTRLDEVRSDTVAQLIKGSADPCVSKRMGSTQCCACAIDPNVVMWNAGNTAAMGLRFAQGVGRYGRLRGGECFAMGR</sequence>
<dbReference type="EMBL" id="CP137539">
    <property type="protein sequence ID" value="WOP58746.1"/>
    <property type="molecule type" value="Genomic_DNA"/>
</dbReference>
<accession>A0AAX4FQ81</accession>
<dbReference type="RefSeq" id="WP_161988754.1">
    <property type="nucleotide sequence ID" value="NZ_CP137539.1"/>
</dbReference>
<organism evidence="1 2">
    <name type="scientific">Xanthomonas euvesicatoria</name>
    <dbReference type="NCBI Taxonomy" id="456327"/>
    <lineage>
        <taxon>Bacteria</taxon>
        <taxon>Pseudomonadati</taxon>
        <taxon>Pseudomonadota</taxon>
        <taxon>Gammaproteobacteria</taxon>
        <taxon>Lysobacterales</taxon>
        <taxon>Lysobacteraceae</taxon>
        <taxon>Xanthomonas</taxon>
    </lineage>
</organism>
<evidence type="ECO:0000313" key="2">
    <source>
        <dbReference type="Proteomes" id="UP001304429"/>
    </source>
</evidence>